<keyword evidence="21" id="KW-1185">Reference proteome</keyword>
<feature type="region of interest" description="Disordered" evidence="17">
    <location>
        <begin position="1593"/>
        <end position="1768"/>
    </location>
</feature>
<dbReference type="Gene3D" id="2.30.30.140">
    <property type="match status" value="1"/>
</dbReference>
<evidence type="ECO:0000256" key="4">
    <source>
        <dbReference type="ARBA" id="ARBA00012900"/>
    </source>
</evidence>
<protein>
    <recommendedName>
        <fullName evidence="4">[histone H3]-trimethyl-L-lysine(9) demethylase</fullName>
        <ecNumber evidence="4">1.14.11.66</ecNumber>
    </recommendedName>
</protein>
<evidence type="ECO:0000256" key="9">
    <source>
        <dbReference type="ARBA" id="ARBA00022853"/>
    </source>
</evidence>
<dbReference type="SUPFAM" id="SSF63748">
    <property type="entry name" value="Tudor/PWWP/MBT"/>
    <property type="match status" value="2"/>
</dbReference>
<evidence type="ECO:0000256" key="14">
    <source>
        <dbReference type="ARBA" id="ARBA00023163"/>
    </source>
</evidence>
<feature type="compositionally biased region" description="Low complexity" evidence="17">
    <location>
        <begin position="1439"/>
        <end position="1452"/>
    </location>
</feature>
<dbReference type="InterPro" id="IPR040477">
    <property type="entry name" value="KDM4-like_Tudor"/>
</dbReference>
<evidence type="ECO:0000256" key="7">
    <source>
        <dbReference type="ARBA" id="ARBA00022771"/>
    </source>
</evidence>
<feature type="compositionally biased region" description="Basic residues" evidence="17">
    <location>
        <begin position="872"/>
        <end position="883"/>
    </location>
</feature>
<sequence length="2195" mass="243826">MESSSGGSFPKIMVFKPTMEEFKDFRKYVNYMESQGAHKAGLAKVIPPPEWTPRRVGYENVDLMVPAPITQVVSGCQGLYTQYNIQRKGIHVKEFEKLANSDRYHTPRHSDYEELERKYWKNITFVAPVYGADISGSLYDEDQDYWNINRLGTILDHVNEDYGIKIEGVNTAYLYFGMWKTTFAWHTEDMDLYSINYIHYGAPKSWYAIPPEHGRRLERLAQGFFPSSFQACPAFLRHKMTLISPHILKKYSIPMNKITQEAGEFMITFPYGYHSGYNHGFNCAESTNFATPRWIEYGKRCLQCTCRKDGVKISMDTFVRRFQPERYELWKMGKDIGPHPEDHSRVSHSRQSGDKRNAFEANSSGTVSTKRHPVTKLENMKKRGRPPGMKKDKDGPWKDITEEEIRQAMSETAEEPVGLKIEHELSVNDTCLLKKRKKRKKKTEEDLEIDETVKTIVKNQMESVMNDGLLKSNRNGCLSPNNSSCCYSCPVSCCAAQSYSCMQPNNYHNGTSPSHNYMSPHTQAYGAMTHSSGLLVNKETSAQHFRENGEITDKVSHSDSYDGLSKFTPLNADSNTKMKKKVKKVKKELMDTNLAMKGMSSNQNIYGFKPGAEGCIPNNMVQNENSSFENHDEPLHKKLKQECCSGHFQPSRTNGSYYSCSSSPAPPCQANSNCGQLNNNLHLPHPMNANSQSLTDKQKRSSPLANTNGNHESCCGFTADHTSNGNEAGFYSDGKGMQDGCMSEECNSSHMTCCCMCSDESCAGSLVEQPQESPQQQLNSPPLSQQQYSYSQQQQQQQQQQQYQYPQQQQYPSLQQQQTQENQQLQHYQQQQDHQVPEQQQEQLHPHLHQQLQQYHPHQHHQYNGKNNNSNNHHHHHHHHHQQQPKDACQEQLQQAQHTVQYSDMSQQSSATNEQLQQVSSSKLYSNPSFTDSGQDLIKLAHDILHNAPESSKQASINKGELISSHNRSQDGHVSTVGNESTVNTNDISVKSSSCCMYSSKKMPLLLPQSHEMSSAEQMSTIGSGNSHQNSVHMPMLKAEVSDTNSVTLQKKPGSNTAIVTGNDPNSHGNMQTDCAMMSPQSCSVKDRNNKHTYMQLSPANNNNNNPMTGNMCNSSSYQPGFIRAPISHVQRNIQSCQYAPLPGKKLCHRAPVAVNSPMNSNASYGKQKKERNQRKNKDKTSKEPGTPSIVTDALIASVLKAETELMAQNSRKAAAVANNVAPQGMGKKDIALPLPLSSAGELSVSTTLAKYVSGQKRPNNNNYTKPCPSVSSSCNPLQTYNNLPYLNSNSKAGSAKTVVVSSPMSVCGSIPSTGFQSCQINKNSENSVAQGNSCKKDDNGIVSPSSIQSSSETPVGQTQFVLQGVHQIQPVLQQIQSSTRLKSPHSIMKTLPTNSVPNSSESLMNHNHINKVVGSLSVQMVKNTKSATSPDNKNLQGSPISSPSQPVVVRSSHANAQSYFQSDFSNPHVFTPSSNCTSSPNDSNNNLHYAPEVNSYSTTTTASTWNTIGTSFPCSNTTTSLNSSNLTKYVKSSSAIVAEPLLPTSLNTDTLNACMGLAGTSNFSILGKGIWQSTCVRNNDSLDCSAYTDQHSNQTPALKNKQTFSSITTPQPPPPPPLPTPPPSLLSPPPPIINVTNPNTTKHSEPASKKDRKPCKKQDKPSGTHPETNEQKSAKKSLAGNGSVADEKPSAKVSKRKKSECTKENSDTKTVSQSVCSDSSSLEHLQAQQKHQKTVSSSKTLSSSKQRVSPPDQDSHSNSATSGSGENCEINEKWAKPFLNLWHDVPANLKAEIQFNVAVSKLEPHCSVCSLFTPVEFDNEGESILLKKTDKKTGKSTGSLPDQSLPVIPEICFAISSENPRPEENGAVFDDESWSKLLICQLCKVCVHASCYGAKETTTWKCQRCKKKAFSAECSLCCLRGGALKLTTDGRWCHLVCALSLPDVSFQDIDARGPIDMSKMSPKRAKLKCCYCHPKAKSDGTHGSCAQCSYGRCTLSFHITCAHAAGVVFETSDWPYPVYITCHRHNSNKEKTRRNNLMSLKISDKVIAKHKNRRYYKADVSAIKNQIFYAVDFNDGSFSDNLFPEDIQGRDCLTEGPPRVGEAVQVKWPDGGIYDAVFQNHSSALLYTVEFEDGSELTFKREELWKENEELPQYVKSRLSVATERKYDIFYVDGVISKNRRPKPKNRSYSIYSS</sequence>
<dbReference type="PANTHER" id="PTHR10694">
    <property type="entry name" value="LYSINE-SPECIFIC DEMETHYLASE"/>
    <property type="match status" value="1"/>
</dbReference>
<dbReference type="Pfam" id="PF13831">
    <property type="entry name" value="PHD_2"/>
    <property type="match status" value="1"/>
</dbReference>
<feature type="region of interest" description="Disordered" evidence="17">
    <location>
        <begin position="335"/>
        <end position="371"/>
    </location>
</feature>
<keyword evidence="6" id="KW-0677">Repeat</keyword>
<keyword evidence="15" id="KW-0539">Nucleus</keyword>
<feature type="compositionally biased region" description="Basic and acidic residues" evidence="17">
    <location>
        <begin position="1657"/>
        <end position="1674"/>
    </location>
</feature>
<keyword evidence="12" id="KW-0408">Iron</keyword>
<dbReference type="SMR" id="A0A6P7SV43"/>
<keyword evidence="11" id="KW-0560">Oxidoreductase</keyword>
<feature type="compositionally biased region" description="Polar residues" evidence="17">
    <location>
        <begin position="891"/>
        <end position="928"/>
    </location>
</feature>
<dbReference type="Gene3D" id="3.10.330.70">
    <property type="match status" value="1"/>
</dbReference>
<evidence type="ECO:0000256" key="16">
    <source>
        <dbReference type="ARBA" id="ARBA00049349"/>
    </source>
</evidence>
<dbReference type="InterPro" id="IPR003347">
    <property type="entry name" value="JmjC_dom"/>
</dbReference>
<evidence type="ECO:0000259" key="20">
    <source>
        <dbReference type="PROSITE" id="PS51805"/>
    </source>
</evidence>
<comment type="similarity">
    <text evidence="3">Belongs to the JHDM3 histone demethylase family.</text>
</comment>
<dbReference type="Gene3D" id="3.30.40.10">
    <property type="entry name" value="Zinc/RING finger domain, C3HC4 (zinc finger)"/>
    <property type="match status" value="1"/>
</dbReference>
<dbReference type="FunFam" id="3.10.330.70:FF:000001">
    <property type="entry name" value="Putative lysine-specific demethylase 4a"/>
    <property type="match status" value="1"/>
</dbReference>
<dbReference type="InterPro" id="IPR013083">
    <property type="entry name" value="Znf_RING/FYVE/PHD"/>
</dbReference>
<dbReference type="PROSITE" id="PS51183">
    <property type="entry name" value="JMJN"/>
    <property type="match status" value="1"/>
</dbReference>
<dbReference type="SUPFAM" id="SSF51197">
    <property type="entry name" value="Clavaminate synthase-like"/>
    <property type="match status" value="1"/>
</dbReference>
<evidence type="ECO:0000256" key="1">
    <source>
        <dbReference type="ARBA" id="ARBA00001954"/>
    </source>
</evidence>
<feature type="region of interest" description="Disordered" evidence="17">
    <location>
        <begin position="679"/>
        <end position="708"/>
    </location>
</feature>
<dbReference type="GO" id="GO:0000785">
    <property type="term" value="C:chromatin"/>
    <property type="evidence" value="ECO:0007669"/>
    <property type="project" value="TreeGrafter"/>
</dbReference>
<feature type="compositionally biased region" description="Basic and acidic residues" evidence="17">
    <location>
        <begin position="1174"/>
        <end position="1183"/>
    </location>
</feature>
<gene>
    <name evidence="22" type="primary">LOC115216499</name>
</gene>
<evidence type="ECO:0000256" key="12">
    <source>
        <dbReference type="ARBA" id="ARBA00023004"/>
    </source>
</evidence>
<evidence type="ECO:0000256" key="6">
    <source>
        <dbReference type="ARBA" id="ARBA00022737"/>
    </source>
</evidence>
<evidence type="ECO:0000256" key="8">
    <source>
        <dbReference type="ARBA" id="ARBA00022833"/>
    </source>
</evidence>
<dbReference type="PROSITE" id="PS51184">
    <property type="entry name" value="JMJC"/>
    <property type="match status" value="1"/>
</dbReference>
<feature type="compositionally biased region" description="Pro residues" evidence="17">
    <location>
        <begin position="1611"/>
        <end position="1633"/>
    </location>
</feature>
<feature type="region of interest" description="Disordered" evidence="17">
    <location>
        <begin position="1155"/>
        <end position="1189"/>
    </location>
</feature>
<feature type="region of interest" description="Disordered" evidence="17">
    <location>
        <begin position="1472"/>
        <end position="1491"/>
    </location>
</feature>
<comment type="subcellular location">
    <subcellularLocation>
        <location evidence="2">Nucleus</location>
    </subcellularLocation>
</comment>
<dbReference type="FunFam" id="2.60.120.650:FF:000048">
    <property type="entry name" value="Lysine-specific demethylase 4A"/>
    <property type="match status" value="1"/>
</dbReference>
<evidence type="ECO:0000256" key="10">
    <source>
        <dbReference type="ARBA" id="ARBA00022964"/>
    </source>
</evidence>
<evidence type="ECO:0000256" key="15">
    <source>
        <dbReference type="ARBA" id="ARBA00023242"/>
    </source>
</evidence>
<dbReference type="Proteomes" id="UP000515154">
    <property type="component" value="Linkage group LG10"/>
</dbReference>
<comment type="catalytic activity">
    <reaction evidence="16">
        <text>N(6),N(6),N(6)-trimethyl-L-lysyl(9)-[histone H3] + 2 2-oxoglutarate + 2 O2 = N(6)-methyl-L-lysyl(9)-[histone H3] + 2 formaldehyde + 2 succinate + 2 CO2</text>
        <dbReference type="Rhea" id="RHEA:60200"/>
        <dbReference type="Rhea" id="RHEA-COMP:15538"/>
        <dbReference type="Rhea" id="RHEA-COMP:15542"/>
        <dbReference type="ChEBI" id="CHEBI:15379"/>
        <dbReference type="ChEBI" id="CHEBI:16526"/>
        <dbReference type="ChEBI" id="CHEBI:16810"/>
        <dbReference type="ChEBI" id="CHEBI:16842"/>
        <dbReference type="ChEBI" id="CHEBI:30031"/>
        <dbReference type="ChEBI" id="CHEBI:61929"/>
        <dbReference type="ChEBI" id="CHEBI:61961"/>
        <dbReference type="EC" id="1.14.11.66"/>
    </reaction>
</comment>
<evidence type="ECO:0000313" key="22">
    <source>
        <dbReference type="RefSeq" id="XP_029641786.1"/>
    </source>
</evidence>
<evidence type="ECO:0000256" key="13">
    <source>
        <dbReference type="ARBA" id="ARBA00023015"/>
    </source>
</evidence>
<dbReference type="GO" id="GO:0051864">
    <property type="term" value="F:histone H3K36 demethylase activity"/>
    <property type="evidence" value="ECO:0007669"/>
    <property type="project" value="TreeGrafter"/>
</dbReference>
<evidence type="ECO:0000256" key="3">
    <source>
        <dbReference type="ARBA" id="ARBA00009711"/>
    </source>
</evidence>
<dbReference type="Pfam" id="PF02375">
    <property type="entry name" value="JmjN"/>
    <property type="match status" value="1"/>
</dbReference>
<feature type="region of interest" description="Disordered" evidence="17">
    <location>
        <begin position="1425"/>
        <end position="1452"/>
    </location>
</feature>
<feature type="compositionally biased region" description="Polar residues" evidence="17">
    <location>
        <begin position="1425"/>
        <end position="1438"/>
    </location>
</feature>
<keyword evidence="14" id="KW-0804">Transcription</keyword>
<feature type="compositionally biased region" description="Polar residues" evidence="17">
    <location>
        <begin position="688"/>
        <end position="708"/>
    </location>
</feature>
<evidence type="ECO:0000259" key="18">
    <source>
        <dbReference type="PROSITE" id="PS51183"/>
    </source>
</evidence>
<reference evidence="22" key="1">
    <citation type="submission" date="2025-08" db="UniProtKB">
        <authorList>
            <consortium name="RefSeq"/>
        </authorList>
    </citation>
    <scope>IDENTIFICATION</scope>
</reference>
<feature type="compositionally biased region" description="Basic and acidic residues" evidence="17">
    <location>
        <begin position="335"/>
        <end position="358"/>
    </location>
</feature>
<dbReference type="InterPro" id="IPR001965">
    <property type="entry name" value="Znf_PHD"/>
</dbReference>
<evidence type="ECO:0000256" key="11">
    <source>
        <dbReference type="ARBA" id="ARBA00023002"/>
    </source>
</evidence>
<dbReference type="Pfam" id="PF18104">
    <property type="entry name" value="Tudor_2"/>
    <property type="match status" value="2"/>
</dbReference>
<feature type="compositionally biased region" description="Polar residues" evidence="17">
    <location>
        <begin position="1472"/>
        <end position="1488"/>
    </location>
</feature>
<keyword evidence="5" id="KW-0479">Metal-binding</keyword>
<dbReference type="InterPro" id="IPR019787">
    <property type="entry name" value="Znf_PHD-finger"/>
</dbReference>
<feature type="compositionally biased region" description="Low complexity" evidence="17">
    <location>
        <begin position="1735"/>
        <end position="1750"/>
    </location>
</feature>
<dbReference type="GO" id="GO:0005634">
    <property type="term" value="C:nucleus"/>
    <property type="evidence" value="ECO:0007669"/>
    <property type="project" value="UniProtKB-SubCell"/>
</dbReference>
<keyword evidence="10" id="KW-0223">Dioxygenase</keyword>
<proteinExistence type="inferred from homology"/>
<dbReference type="CDD" id="cd20391">
    <property type="entry name" value="Tudor_JMJD2_rpt1"/>
    <property type="match status" value="1"/>
</dbReference>
<dbReference type="PROSITE" id="PS51805">
    <property type="entry name" value="EPHD"/>
    <property type="match status" value="1"/>
</dbReference>
<dbReference type="SMART" id="SM00249">
    <property type="entry name" value="PHD"/>
    <property type="match status" value="2"/>
</dbReference>
<evidence type="ECO:0000313" key="21">
    <source>
        <dbReference type="Proteomes" id="UP000515154"/>
    </source>
</evidence>
<dbReference type="InterPro" id="IPR002999">
    <property type="entry name" value="Tudor"/>
</dbReference>
<evidence type="ECO:0000256" key="17">
    <source>
        <dbReference type="SAM" id="MobiDB-lite"/>
    </source>
</evidence>
<dbReference type="RefSeq" id="XP_029641786.1">
    <property type="nucleotide sequence ID" value="XM_029785926.2"/>
</dbReference>
<keyword evidence="13" id="KW-0805">Transcription regulation</keyword>
<dbReference type="CDD" id="cd15675">
    <property type="entry name" value="ePHD_JMJD2"/>
    <property type="match status" value="1"/>
</dbReference>
<feature type="domain" description="JmjN" evidence="18">
    <location>
        <begin position="12"/>
        <end position="54"/>
    </location>
</feature>
<dbReference type="SMART" id="SM00333">
    <property type="entry name" value="TUDOR"/>
    <property type="match status" value="2"/>
</dbReference>
<dbReference type="SMART" id="SM00545">
    <property type="entry name" value="JmjN"/>
    <property type="match status" value="1"/>
</dbReference>
<dbReference type="KEGG" id="osn:115216499"/>
<accession>A0A6P7SV43</accession>
<evidence type="ECO:0000256" key="5">
    <source>
        <dbReference type="ARBA" id="ARBA00022723"/>
    </source>
</evidence>
<feature type="domain" description="JmjC" evidence="19">
    <location>
        <begin position="140"/>
        <end position="306"/>
    </location>
</feature>
<dbReference type="CDD" id="cd20392">
    <property type="entry name" value="Tudor_JMJD2_rpt2"/>
    <property type="match status" value="1"/>
</dbReference>
<comment type="cofactor">
    <cofactor evidence="1">
        <name>Fe(2+)</name>
        <dbReference type="ChEBI" id="CHEBI:29033"/>
    </cofactor>
</comment>
<feature type="region of interest" description="Disordered" evidence="17">
    <location>
        <begin position="773"/>
        <end position="928"/>
    </location>
</feature>
<feature type="region of interest" description="Disordered" evidence="17">
    <location>
        <begin position="1327"/>
        <end position="1356"/>
    </location>
</feature>
<feature type="compositionally biased region" description="Low complexity" evidence="17">
    <location>
        <begin position="773"/>
        <end position="856"/>
    </location>
</feature>
<dbReference type="Pfam" id="PF13832">
    <property type="entry name" value="zf-HC5HC2H_2"/>
    <property type="match status" value="1"/>
</dbReference>
<dbReference type="Gene3D" id="2.60.120.650">
    <property type="entry name" value="Cupin"/>
    <property type="match status" value="1"/>
</dbReference>
<organism evidence="21 22">
    <name type="scientific">Octopus sinensis</name>
    <name type="common">East Asian common octopus</name>
    <dbReference type="NCBI Taxonomy" id="2607531"/>
    <lineage>
        <taxon>Eukaryota</taxon>
        <taxon>Metazoa</taxon>
        <taxon>Spiralia</taxon>
        <taxon>Lophotrochozoa</taxon>
        <taxon>Mollusca</taxon>
        <taxon>Cephalopoda</taxon>
        <taxon>Coleoidea</taxon>
        <taxon>Octopodiformes</taxon>
        <taxon>Octopoda</taxon>
        <taxon>Incirrata</taxon>
        <taxon>Octopodidae</taxon>
        <taxon>Octopus</taxon>
    </lineage>
</organism>
<dbReference type="PANTHER" id="PTHR10694:SF129">
    <property type="entry name" value="LYSINE-SPECIFIC DEMETHYLASE 4B-RELATED"/>
    <property type="match status" value="1"/>
</dbReference>
<keyword evidence="7" id="KW-0863">Zinc-finger</keyword>
<keyword evidence="9" id="KW-0156">Chromatin regulator</keyword>
<feature type="compositionally biased region" description="Polar residues" evidence="17">
    <location>
        <begin position="1757"/>
        <end position="1766"/>
    </location>
</feature>
<dbReference type="EC" id="1.14.11.66" evidence="4"/>
<dbReference type="InterPro" id="IPR003349">
    <property type="entry name" value="JmjN"/>
</dbReference>
<evidence type="ECO:0000256" key="2">
    <source>
        <dbReference type="ARBA" id="ARBA00004123"/>
    </source>
</evidence>
<name>A0A6P7SV43_9MOLL</name>
<dbReference type="GO" id="GO:0010468">
    <property type="term" value="P:regulation of gene expression"/>
    <property type="evidence" value="ECO:0007669"/>
    <property type="project" value="TreeGrafter"/>
</dbReference>
<dbReference type="GO" id="GO:0008270">
    <property type="term" value="F:zinc ion binding"/>
    <property type="evidence" value="ECO:0007669"/>
    <property type="project" value="UniProtKB-KW"/>
</dbReference>
<feature type="compositionally biased region" description="Polar residues" evidence="17">
    <location>
        <begin position="1593"/>
        <end position="1606"/>
    </location>
</feature>
<feature type="domain" description="PHD-type" evidence="20">
    <location>
        <begin position="1900"/>
        <end position="2027"/>
    </location>
</feature>
<dbReference type="Pfam" id="PF02373">
    <property type="entry name" value="JmjC"/>
    <property type="match status" value="1"/>
</dbReference>
<evidence type="ECO:0000259" key="19">
    <source>
        <dbReference type="PROSITE" id="PS51184"/>
    </source>
</evidence>
<keyword evidence="8" id="KW-0862">Zinc</keyword>
<dbReference type="SMART" id="SM00558">
    <property type="entry name" value="JmjC"/>
    <property type="match status" value="1"/>
</dbReference>
<dbReference type="GO" id="GO:0140684">
    <property type="term" value="F:histone H3K9me2/H3K9me3 demethylase activity"/>
    <property type="evidence" value="ECO:0007669"/>
    <property type="project" value="UniProtKB-EC"/>
</dbReference>
<dbReference type="InterPro" id="IPR034732">
    <property type="entry name" value="EPHD"/>
</dbReference>